<name>A0ABW2F1E3_9GAMM</name>
<comment type="caution">
    <text evidence="1">The sequence shown here is derived from an EMBL/GenBank/DDBJ whole genome shotgun (WGS) entry which is preliminary data.</text>
</comment>
<reference evidence="2" key="1">
    <citation type="journal article" date="2019" name="Int. J. Syst. Evol. Microbiol.">
        <title>The Global Catalogue of Microorganisms (GCM) 10K type strain sequencing project: providing services to taxonomists for standard genome sequencing and annotation.</title>
        <authorList>
            <consortium name="The Broad Institute Genomics Platform"/>
            <consortium name="The Broad Institute Genome Sequencing Center for Infectious Disease"/>
            <person name="Wu L."/>
            <person name="Ma J."/>
        </authorList>
    </citation>
    <scope>NUCLEOTIDE SEQUENCE [LARGE SCALE GENOMIC DNA]</scope>
    <source>
        <strain evidence="2">CGMCC 1.13666</strain>
    </source>
</reference>
<keyword evidence="2" id="KW-1185">Reference proteome</keyword>
<organism evidence="1 2">
    <name type="scientific">Halomonas salifodinae</name>
    <dbReference type="NCBI Taxonomy" id="438745"/>
    <lineage>
        <taxon>Bacteria</taxon>
        <taxon>Pseudomonadati</taxon>
        <taxon>Pseudomonadota</taxon>
        <taxon>Gammaproteobacteria</taxon>
        <taxon>Oceanospirillales</taxon>
        <taxon>Halomonadaceae</taxon>
        <taxon>Halomonas</taxon>
    </lineage>
</organism>
<dbReference type="EMBL" id="JBHSZP010000049">
    <property type="protein sequence ID" value="MFC7091870.1"/>
    <property type="molecule type" value="Genomic_DNA"/>
</dbReference>
<sequence>MPQKQADIVPLHGGIDQASTVLNIKPGSALDLINFEPELEGGYRRIAGYERVDGRAAPSDALYYTVEVVDSSGIAVGATLTGGTSGATSQVVIKDDATNTLGVTALSGSYTLNEAANGTTITAVEVLNGQDDNDTSDIWQMAAEDYYRNLIGAVPGDGDALYAFQFGATRYAFRADAGTVKLYKSSATGWTLVPFFDVLFFDGGTMAEGEITAGTVINGATSGAQGTVKVFVKNAGSYGTNASGYMVLDVTTGTFQDNEDLTVSASIKAKADGASTAITLATGGTFQHITHNFYATATGKAVYGCDGVNPAWEFDGTILTPIYYPAPDENPSWNKPLFVVAHKMHLFLAYEPGTLAHSSIGDPLVFSAILGAGEFGLGDEPTGMASRAGEVLAIYTRSKTYGLYGSSAADWDLKMISETFGAKPYTVQEIGTVYALDDKGIAPLERVQAFGDFESATVSRYVREILNANRGKVLGSVTVKERNQYRLHFTDGRALVMTFDSYVGSDYPAFSVISYSDTPTFVSSSQNASGDEVVLFGDSAGFIYQAERGYSFDGDAIEFVYRTPFLNQRSPHIRKTYRDLYVDVEADHPFSMSVTFDLSFSEIYSASNGLQSFGFAGGGGYWNDSNWDEFRWDAEVFSSRGVPIAGSGRNISLLFYGNSKFIRPFTIQTLELHYLARRLRRGR</sequence>
<dbReference type="Proteomes" id="UP001596411">
    <property type="component" value="Unassembled WGS sequence"/>
</dbReference>
<evidence type="ECO:0000313" key="1">
    <source>
        <dbReference type="EMBL" id="MFC7091870.1"/>
    </source>
</evidence>
<proteinExistence type="predicted"/>
<evidence type="ECO:0000313" key="2">
    <source>
        <dbReference type="Proteomes" id="UP001596411"/>
    </source>
</evidence>
<protein>
    <submittedName>
        <fullName evidence="1">Uncharacterized protein</fullName>
    </submittedName>
</protein>
<gene>
    <name evidence="1" type="ORF">ACFQH5_20200</name>
</gene>
<accession>A0ABW2F1E3</accession>